<reference evidence="3" key="1">
    <citation type="submission" date="2022-08" db="EMBL/GenBank/DDBJ databases">
        <authorList>
            <person name="Byrne P K."/>
        </authorList>
    </citation>
    <scope>NUCLEOTIDE SEQUENCE</scope>
    <source>
        <strain evidence="3">UCD650</strain>
    </source>
</reference>
<feature type="domain" description="YDR124W N-terminal" evidence="2">
    <location>
        <begin position="1"/>
        <end position="67"/>
    </location>
</feature>
<dbReference type="Pfam" id="PF11001">
    <property type="entry name" value="AFUB_07903_YDR124W_hel"/>
    <property type="match status" value="1"/>
</dbReference>
<evidence type="ECO:0000259" key="1">
    <source>
        <dbReference type="Pfam" id="PF11001"/>
    </source>
</evidence>
<dbReference type="PANTHER" id="PTHR36102">
    <property type="entry name" value="CHROMOSOME 10, WHOLE GENOME SHOTGUN SEQUENCE"/>
    <property type="match status" value="1"/>
</dbReference>
<evidence type="ECO:0008006" key="5">
    <source>
        <dbReference type="Google" id="ProtNLM"/>
    </source>
</evidence>
<proteinExistence type="predicted"/>
<sequence>MEELRRALALVNSQGVEFMAFVKDKDHVRNEPTGNHFFSESFVSSSIEKDPPLAFDLLVHRRRITVYETNIEPMIALPLDRPVLVHNYLCAAFKLLRQLPCKAIAKLWIKIIEPRKKTRFPYIKGDAKKPTWWPKDVEHREPDHLNKADRLNLMCTIIMDVLPQMPHSLEMVDELVRVTVAMPIFKRESVKKVIVKNIFEIAKCLCDKASKLESIALADLNDLALKQKKKSYHRHSSSVIKTANAEEELVQQSSTSDCSPLKELSIIENDTACLSKEHSIYPMDRNLQNSMSQLQPLADFGPLLLSKSNDFSGSDSLHSSNDLECFV</sequence>
<dbReference type="EMBL" id="OX291492">
    <property type="protein sequence ID" value="CAI1825197.1"/>
    <property type="molecule type" value="Genomic_DNA"/>
</dbReference>
<dbReference type="InterPro" id="IPR047092">
    <property type="entry name" value="AFUB_07903/YDR124W-like_hel"/>
</dbReference>
<organism evidence="3 4">
    <name type="scientific">Saccharomyces eubayanus</name>
    <name type="common">Yeast</name>
    <dbReference type="NCBI Taxonomy" id="1080349"/>
    <lineage>
        <taxon>Eukaryota</taxon>
        <taxon>Fungi</taxon>
        <taxon>Dikarya</taxon>
        <taxon>Ascomycota</taxon>
        <taxon>Saccharomycotina</taxon>
        <taxon>Saccharomycetes</taxon>
        <taxon>Saccharomycetales</taxon>
        <taxon>Saccharomycetaceae</taxon>
        <taxon>Saccharomyces</taxon>
    </lineage>
</organism>
<evidence type="ECO:0000313" key="3">
    <source>
        <dbReference type="EMBL" id="CAI1825197.1"/>
    </source>
</evidence>
<dbReference type="PANTHER" id="PTHR36102:SF1">
    <property type="entry name" value="YDR124W-LIKE HELICAL BUNDLE DOMAIN-CONTAINING PROTEIN"/>
    <property type="match status" value="1"/>
</dbReference>
<dbReference type="InterPro" id="IPR048462">
    <property type="entry name" value="YDR124W_N"/>
</dbReference>
<dbReference type="Pfam" id="PF21652">
    <property type="entry name" value="YDR124W_N"/>
    <property type="match status" value="1"/>
</dbReference>
<dbReference type="Proteomes" id="UP001152964">
    <property type="component" value="Chromosome 2"/>
</dbReference>
<name>A0ABN8VQP4_SACEU</name>
<accession>A0ABN8VQP4</accession>
<evidence type="ECO:0000259" key="2">
    <source>
        <dbReference type="Pfam" id="PF21652"/>
    </source>
</evidence>
<keyword evidence="4" id="KW-1185">Reference proteome</keyword>
<evidence type="ECO:0000313" key="4">
    <source>
        <dbReference type="Proteomes" id="UP001152964"/>
    </source>
</evidence>
<protein>
    <recommendedName>
        <fullName evidence="5">YDR124W-like protein</fullName>
    </recommendedName>
</protein>
<gene>
    <name evidence="3" type="primary">U6500B02520</name>
    <name evidence="3" type="ORF">SEUBUCD650_0B02520</name>
</gene>
<dbReference type="InterPro" id="IPR021264">
    <property type="entry name" value="AFUB_079030/YDR124W-like"/>
</dbReference>
<feature type="domain" description="Subtelomeric hrmA-associated cluster protein AFUB-079030/YDR124W-like helical bundle" evidence="1">
    <location>
        <begin position="85"/>
        <end position="203"/>
    </location>
</feature>